<evidence type="ECO:0000313" key="3">
    <source>
        <dbReference type="EMBL" id="OGZ11359.1"/>
    </source>
</evidence>
<evidence type="ECO:0000313" key="4">
    <source>
        <dbReference type="Proteomes" id="UP000178534"/>
    </source>
</evidence>
<evidence type="ECO:0000259" key="2">
    <source>
        <dbReference type="PROSITE" id="PS51012"/>
    </source>
</evidence>
<comment type="caution">
    <text evidence="3">The sequence shown here is derived from an EMBL/GenBank/DDBJ whole genome shotgun (WGS) entry which is preliminary data.</text>
</comment>
<gene>
    <name evidence="3" type="ORF">A2942_04055</name>
</gene>
<accession>A0A1G2DCJ3</accession>
<dbReference type="PROSITE" id="PS51012">
    <property type="entry name" value="ABC_TM2"/>
    <property type="match status" value="1"/>
</dbReference>
<dbReference type="AlphaFoldDB" id="A0A1G2DCJ3"/>
<name>A0A1G2DCJ3_9BACT</name>
<feature type="transmembrane region" description="Helical" evidence="1">
    <location>
        <begin position="34"/>
        <end position="56"/>
    </location>
</feature>
<keyword evidence="1" id="KW-0472">Membrane</keyword>
<dbReference type="InterPro" id="IPR047817">
    <property type="entry name" value="ABC2_TM_bact-type"/>
</dbReference>
<proteinExistence type="predicted"/>
<organism evidence="3 4">
    <name type="scientific">Candidatus Lloydbacteria bacterium RIFCSPLOWO2_01_FULL_50_20</name>
    <dbReference type="NCBI Taxonomy" id="1798665"/>
    <lineage>
        <taxon>Bacteria</taxon>
        <taxon>Candidatus Lloydiibacteriota</taxon>
    </lineage>
</organism>
<protein>
    <recommendedName>
        <fullName evidence="2">ABC transmembrane type-2 domain-containing protein</fullName>
    </recommendedName>
</protein>
<dbReference type="Proteomes" id="UP000178534">
    <property type="component" value="Unassembled WGS sequence"/>
</dbReference>
<evidence type="ECO:0000256" key="1">
    <source>
        <dbReference type="SAM" id="Phobius"/>
    </source>
</evidence>
<keyword evidence="1" id="KW-1133">Transmembrane helix</keyword>
<sequence length="64" mass="7221">MLPANLQWLVYANPIFYAIDGIRYSLTGYHERSLFLGVGILIALTLATLAASVFVFRTGWKLWS</sequence>
<keyword evidence="1" id="KW-0812">Transmembrane</keyword>
<reference evidence="3 4" key="1">
    <citation type="journal article" date="2016" name="Nat. Commun.">
        <title>Thousands of microbial genomes shed light on interconnected biogeochemical processes in an aquifer system.</title>
        <authorList>
            <person name="Anantharaman K."/>
            <person name="Brown C.T."/>
            <person name="Hug L.A."/>
            <person name="Sharon I."/>
            <person name="Castelle C.J."/>
            <person name="Probst A.J."/>
            <person name="Thomas B.C."/>
            <person name="Singh A."/>
            <person name="Wilkins M.J."/>
            <person name="Karaoz U."/>
            <person name="Brodie E.L."/>
            <person name="Williams K.H."/>
            <person name="Hubbard S.S."/>
            <person name="Banfield J.F."/>
        </authorList>
    </citation>
    <scope>NUCLEOTIDE SEQUENCE [LARGE SCALE GENOMIC DNA]</scope>
</reference>
<dbReference type="STRING" id="1798665.A2942_04055"/>
<feature type="domain" description="ABC transmembrane type-2" evidence="2">
    <location>
        <begin position="1"/>
        <end position="59"/>
    </location>
</feature>
<dbReference type="EMBL" id="MHLP01000038">
    <property type="protein sequence ID" value="OGZ11359.1"/>
    <property type="molecule type" value="Genomic_DNA"/>
</dbReference>